<name>A0ABR8U6F8_9BACL</name>
<feature type="domain" description="LysM" evidence="2">
    <location>
        <begin position="39"/>
        <end position="85"/>
    </location>
</feature>
<keyword evidence="4" id="KW-1185">Reference proteome</keyword>
<dbReference type="RefSeq" id="WP_191693304.1">
    <property type="nucleotide sequence ID" value="NZ_JACSQN010000002.1"/>
</dbReference>
<evidence type="ECO:0000259" key="2">
    <source>
        <dbReference type="Pfam" id="PF01476"/>
    </source>
</evidence>
<keyword evidence="1" id="KW-0812">Transmembrane</keyword>
<dbReference type="InterPro" id="IPR018392">
    <property type="entry name" value="LysM"/>
</dbReference>
<organism evidence="3 4">
    <name type="scientific">Sporosarcina quadrami</name>
    <dbReference type="NCBI Taxonomy" id="2762234"/>
    <lineage>
        <taxon>Bacteria</taxon>
        <taxon>Bacillati</taxon>
        <taxon>Bacillota</taxon>
        <taxon>Bacilli</taxon>
        <taxon>Bacillales</taxon>
        <taxon>Caryophanaceae</taxon>
        <taxon>Sporosarcina</taxon>
    </lineage>
</organism>
<evidence type="ECO:0000313" key="3">
    <source>
        <dbReference type="EMBL" id="MBD7983615.1"/>
    </source>
</evidence>
<keyword evidence="1" id="KW-0472">Membrane</keyword>
<accession>A0ABR8U6F8</accession>
<dbReference type="EMBL" id="JACSQN010000002">
    <property type="protein sequence ID" value="MBD7983615.1"/>
    <property type="molecule type" value="Genomic_DNA"/>
</dbReference>
<gene>
    <name evidence="3" type="ORF">H9649_03385</name>
</gene>
<reference evidence="3 4" key="1">
    <citation type="submission" date="2020-08" db="EMBL/GenBank/DDBJ databases">
        <title>A Genomic Blueprint of the Chicken Gut Microbiome.</title>
        <authorList>
            <person name="Gilroy R."/>
            <person name="Ravi A."/>
            <person name="Getino M."/>
            <person name="Pursley I."/>
            <person name="Horton D.L."/>
            <person name="Alikhan N.-F."/>
            <person name="Baker D."/>
            <person name="Gharbi K."/>
            <person name="Hall N."/>
            <person name="Watson M."/>
            <person name="Adriaenssens E.M."/>
            <person name="Foster-Nyarko E."/>
            <person name="Jarju S."/>
            <person name="Secka A."/>
            <person name="Antonio M."/>
            <person name="Oren A."/>
            <person name="Chaudhuri R."/>
            <person name="La Ragione R.M."/>
            <person name="Hildebrand F."/>
            <person name="Pallen M.J."/>
        </authorList>
    </citation>
    <scope>NUCLEOTIDE SEQUENCE [LARGE SCALE GENOMIC DNA]</scope>
    <source>
        <strain evidence="3 4">Sa2YVA2</strain>
    </source>
</reference>
<feature type="transmembrane region" description="Helical" evidence="1">
    <location>
        <begin position="7"/>
        <end position="26"/>
    </location>
</feature>
<dbReference type="Proteomes" id="UP000626786">
    <property type="component" value="Unassembled WGS sequence"/>
</dbReference>
<dbReference type="InterPro" id="IPR036779">
    <property type="entry name" value="LysM_dom_sf"/>
</dbReference>
<protein>
    <submittedName>
        <fullName evidence="3">LysM peptidoglycan-binding domain-containing protein</fullName>
    </submittedName>
</protein>
<comment type="caution">
    <text evidence="3">The sequence shown here is derived from an EMBL/GenBank/DDBJ whole genome shotgun (WGS) entry which is preliminary data.</text>
</comment>
<evidence type="ECO:0000313" key="4">
    <source>
        <dbReference type="Proteomes" id="UP000626786"/>
    </source>
</evidence>
<proteinExistence type="predicted"/>
<evidence type="ECO:0000256" key="1">
    <source>
        <dbReference type="SAM" id="Phobius"/>
    </source>
</evidence>
<dbReference type="Pfam" id="PF01476">
    <property type="entry name" value="LysM"/>
    <property type="match status" value="1"/>
</dbReference>
<sequence>MTFIQKYGYILMIILVSSTFAAAAVMKESTNIETVEIQIVDGDTLWGLAQSFAEDGKADKWIKQVQKINDMDSTMIKSGTTLKMPATKPAMNKMTDIAGEE</sequence>
<dbReference type="Gene3D" id="3.10.350.10">
    <property type="entry name" value="LysM domain"/>
    <property type="match status" value="1"/>
</dbReference>
<keyword evidence="1" id="KW-1133">Transmembrane helix</keyword>